<evidence type="ECO:0000256" key="1">
    <source>
        <dbReference type="ARBA" id="ARBA00022857"/>
    </source>
</evidence>
<dbReference type="Gene3D" id="3.90.180.10">
    <property type="entry name" value="Medium-chain alcohol dehydrogenases, catalytic domain"/>
    <property type="match status" value="1"/>
</dbReference>
<keyword evidence="2" id="KW-0560">Oxidoreductase</keyword>
<dbReference type="InterPro" id="IPR020843">
    <property type="entry name" value="ER"/>
</dbReference>
<dbReference type="EMBL" id="BAAANO010000004">
    <property type="protein sequence ID" value="GAA1999643.1"/>
    <property type="molecule type" value="Genomic_DNA"/>
</dbReference>
<name>A0ABP5ELN8_9MICO</name>
<dbReference type="Gene3D" id="3.40.50.720">
    <property type="entry name" value="NAD(P)-binding Rossmann-like Domain"/>
    <property type="match status" value="1"/>
</dbReference>
<dbReference type="PANTHER" id="PTHR48106">
    <property type="entry name" value="QUINONE OXIDOREDUCTASE PIG3-RELATED"/>
    <property type="match status" value="1"/>
</dbReference>
<dbReference type="InterPro" id="IPR014189">
    <property type="entry name" value="Quinone_OxRdtase_PIG3"/>
</dbReference>
<gene>
    <name evidence="4" type="ORF">GCM10009755_04080</name>
</gene>
<evidence type="ECO:0000313" key="5">
    <source>
        <dbReference type="Proteomes" id="UP001500755"/>
    </source>
</evidence>
<dbReference type="Pfam" id="PF00107">
    <property type="entry name" value="ADH_zinc_N"/>
    <property type="match status" value="1"/>
</dbReference>
<dbReference type="InterPro" id="IPR011032">
    <property type="entry name" value="GroES-like_sf"/>
</dbReference>
<proteinExistence type="predicted"/>
<dbReference type="SUPFAM" id="SSF51735">
    <property type="entry name" value="NAD(P)-binding Rossmann-fold domains"/>
    <property type="match status" value="1"/>
</dbReference>
<dbReference type="PANTHER" id="PTHR48106:SF8">
    <property type="entry name" value="OS02G0805600 PROTEIN"/>
    <property type="match status" value="1"/>
</dbReference>
<accession>A0ABP5ELN8</accession>
<comment type="caution">
    <text evidence="4">The sequence shown here is derived from an EMBL/GenBank/DDBJ whole genome shotgun (WGS) entry which is preliminary data.</text>
</comment>
<dbReference type="Pfam" id="PF08240">
    <property type="entry name" value="ADH_N"/>
    <property type="match status" value="1"/>
</dbReference>
<evidence type="ECO:0000259" key="3">
    <source>
        <dbReference type="SMART" id="SM00829"/>
    </source>
</evidence>
<dbReference type="NCBIfam" id="TIGR02824">
    <property type="entry name" value="quinone_pig3"/>
    <property type="match status" value="1"/>
</dbReference>
<protein>
    <submittedName>
        <fullName evidence="4">NAD(P)H-quinone oxidoreductase</fullName>
    </submittedName>
</protein>
<evidence type="ECO:0000256" key="2">
    <source>
        <dbReference type="ARBA" id="ARBA00023002"/>
    </source>
</evidence>
<reference evidence="5" key="1">
    <citation type="journal article" date="2019" name="Int. J. Syst. Evol. Microbiol.">
        <title>The Global Catalogue of Microorganisms (GCM) 10K type strain sequencing project: providing services to taxonomists for standard genome sequencing and annotation.</title>
        <authorList>
            <consortium name="The Broad Institute Genomics Platform"/>
            <consortium name="The Broad Institute Genome Sequencing Center for Infectious Disease"/>
            <person name="Wu L."/>
            <person name="Ma J."/>
        </authorList>
    </citation>
    <scope>NUCLEOTIDE SEQUENCE [LARGE SCALE GENOMIC DNA]</scope>
    <source>
        <strain evidence="5">JCM 14546</strain>
    </source>
</reference>
<dbReference type="InterPro" id="IPR036291">
    <property type="entry name" value="NAD(P)-bd_dom_sf"/>
</dbReference>
<dbReference type="InterPro" id="IPR013149">
    <property type="entry name" value="ADH-like_C"/>
</dbReference>
<dbReference type="InterPro" id="IPR013154">
    <property type="entry name" value="ADH-like_N"/>
</dbReference>
<dbReference type="Proteomes" id="UP001500755">
    <property type="component" value="Unassembled WGS sequence"/>
</dbReference>
<evidence type="ECO:0000313" key="4">
    <source>
        <dbReference type="EMBL" id="GAA1999643.1"/>
    </source>
</evidence>
<keyword evidence="5" id="KW-1185">Reference proteome</keyword>
<organism evidence="4 5">
    <name type="scientific">Brevibacterium samyangense</name>
    <dbReference type="NCBI Taxonomy" id="366888"/>
    <lineage>
        <taxon>Bacteria</taxon>
        <taxon>Bacillati</taxon>
        <taxon>Actinomycetota</taxon>
        <taxon>Actinomycetes</taxon>
        <taxon>Micrococcales</taxon>
        <taxon>Brevibacteriaceae</taxon>
        <taxon>Brevibacterium</taxon>
    </lineage>
</organism>
<keyword evidence="1" id="KW-0521">NADP</keyword>
<dbReference type="CDD" id="cd05276">
    <property type="entry name" value="p53_inducible_oxidoreductase"/>
    <property type="match status" value="1"/>
</dbReference>
<dbReference type="SMART" id="SM00829">
    <property type="entry name" value="PKS_ER"/>
    <property type="match status" value="1"/>
</dbReference>
<dbReference type="RefSeq" id="WP_344306509.1">
    <property type="nucleotide sequence ID" value="NZ_BAAANO010000004.1"/>
</dbReference>
<feature type="domain" description="Enoyl reductase (ER)" evidence="3">
    <location>
        <begin position="10"/>
        <end position="331"/>
    </location>
</feature>
<dbReference type="SUPFAM" id="SSF50129">
    <property type="entry name" value="GroES-like"/>
    <property type="match status" value="1"/>
</dbReference>
<sequence length="338" mass="35308">MRAITIPTPGGPEAFVVDDVPVPAVPAGSVLVRVHTAGINRADVLQRKGFYDPPAGSTRIPGLEVSGTITELGEGVEGWNVGDRVAALLTGGGYAEYVDVPAGQLLPVPENLSLEDAAALPEVLCTVYSNVFMGARLQPGEWLLVHGGGSGIGTAAIQLAKHFGAKVAVTVGSERKAQFCRDLGADAVINYRDEDFVERIEEITAADAEAAGRTPGANVVFDIIGAKYLERNIKALAHDGRLAIIGLQGGVKAEINLNELMRARKTVMATTLRARPAAQKAAIVAAVSQDVWPAVADGTIRPIIHSVHPLAEAGPSQELLENGESIGKVLLSVSEENA</sequence>